<evidence type="ECO:0000313" key="2">
    <source>
        <dbReference type="Proteomes" id="UP001642484"/>
    </source>
</evidence>
<dbReference type="Proteomes" id="UP001642484">
    <property type="component" value="Unassembled WGS sequence"/>
</dbReference>
<proteinExistence type="predicted"/>
<comment type="caution">
    <text evidence="1">The sequence shown here is derived from an EMBL/GenBank/DDBJ whole genome shotgun (WGS) entry which is preliminary data.</text>
</comment>
<reference evidence="1 2" key="1">
    <citation type="submission" date="2024-02" db="EMBL/GenBank/DDBJ databases">
        <authorList>
            <person name="Chen Y."/>
            <person name="Shah S."/>
            <person name="Dougan E. K."/>
            <person name="Thang M."/>
            <person name="Chan C."/>
        </authorList>
    </citation>
    <scope>NUCLEOTIDE SEQUENCE [LARGE SCALE GENOMIC DNA]</scope>
</reference>
<dbReference type="EMBL" id="CAXAMN010004947">
    <property type="protein sequence ID" value="CAK9011665.1"/>
    <property type="molecule type" value="Genomic_DNA"/>
</dbReference>
<protein>
    <submittedName>
        <fullName evidence="1">Uncharacterized protein</fullName>
    </submittedName>
</protein>
<evidence type="ECO:0000313" key="1">
    <source>
        <dbReference type="EMBL" id="CAK9011665.1"/>
    </source>
</evidence>
<organism evidence="1 2">
    <name type="scientific">Durusdinium trenchii</name>
    <dbReference type="NCBI Taxonomy" id="1381693"/>
    <lineage>
        <taxon>Eukaryota</taxon>
        <taxon>Sar</taxon>
        <taxon>Alveolata</taxon>
        <taxon>Dinophyceae</taxon>
        <taxon>Suessiales</taxon>
        <taxon>Symbiodiniaceae</taxon>
        <taxon>Durusdinium</taxon>
    </lineage>
</organism>
<sequence length="1149" mass="125039">MDRALAPLAVGATLGTWAWWRESVIPAIDGSLGRLVAHVGFDLLASSPTKTGPQILEGFLHISAVFLLLHFWTEILEVCRLLLRCIVLIGRGFSLLLEVGSECLQLWALWAGRCIERALHLAEQEAVFTSEGMALAAGPPIPVGSVILVSRPPEWDEVMIGAFTDNYNHAVCKTTNSIGDAWIWVLVRVDGLHLRLPTNGVHGERRAPAGIPDGDINWVCTPPAGANQWRPGVAEIPNICAEAGLILAQYIATGSTWPANIPGVSGPLVEITGVGAGPPGPAAAAAGALGPAAPAAAGLAVGGDSPSGVQSADLHALEAAVRDLQRLAVSPGGRSNDKSVSYTDLTHVDALKLKRKGDLLAFASKHPGALTAHFLAGVYSRLSKGSLTRTGQLRDVGVTSWAHQFSGLTEIRDLKEVVTLAEVLDSINRKEIARALDIICQRIIAIQSAKQKGGSWEKAEAVELIDTRKSLASSGALGELAKAGLSGGGNLILLALNWLRGGRCELLTSLVTAAHRRIFTRVGKALEALVMTDEPVMGPEGLDHYMRQTQLYTGSGVVLALGVKGGVPDKAADVPLGQRLQALFPVMAEQVSSPSHLLLPPARRPRRVKRGFTWVAPSYPELVKKNVKGLTDVVANDAHLPEDRRLHPDLIIPGELPIWGSIIDDIWGLDHLEDENAAGVGPEWLNRAEDVWCLRGVEPNSKKTVNQALGEEVQGYYIHPSAHWVGLSMEKRRYLFQATFMALMRPKVVVGVADRLIGKHSFLRAGRRRELVSWPDEVWIELCISTLLIPFAHFDMSSDWSKRVECTDASMTGLGRAYGIAPTAVVQAMARFSDHSKVYTNLTLPWSIGLTEEHKCHMRKIRLPKERIRWRYIGTPWTCQHITLGEADAIAWAAEDRLRRPGDDGGFGSPPCSTISAARHVATQGRQTRGPRPLRARQNPWVALPYCTSKESMSVDIGTALFLITLGLLGEICLRGGWIGLEHPADRKREPYPSFFATPEVSQFTHFFRLFYTELDQCMYGAISKKPTGLLQQRGCPSLSMHCTHSVPHAQLLGLDSRGHFRTTPAAQYPSGLCFALASSFVERLVPAHVNHYLKPFAPRVSKEFFPDPWGMSCNGSYRWVEPCPAFLAGVLERIHSAEIHPRTGSPQQ</sequence>
<keyword evidence="2" id="KW-1185">Reference proteome</keyword>
<accession>A0ABP0JB84</accession>
<name>A0ABP0JB84_9DINO</name>
<gene>
    <name evidence="1" type="ORF">CCMP2556_LOCUS10554</name>
</gene>